<keyword evidence="15 19" id="KW-0443">Lipid metabolism</keyword>
<keyword evidence="22" id="KW-1185">Reference proteome</keyword>
<feature type="domain" description="ArnT-like N-terminal" evidence="20">
    <location>
        <begin position="18"/>
        <end position="248"/>
    </location>
</feature>
<comment type="catalytic activity">
    <reaction evidence="18 19">
        <text>4-amino-4-deoxy-alpha-L-arabinopyranosyl di-trans,octa-cis-undecaprenyl phosphate + lipid IVA = lipid IIA + di-trans,octa-cis-undecaprenyl phosphate.</text>
        <dbReference type="EC" id="2.4.2.43"/>
    </reaction>
</comment>
<evidence type="ECO:0000256" key="8">
    <source>
        <dbReference type="ARBA" id="ARBA00022519"/>
    </source>
</evidence>
<evidence type="ECO:0000313" key="21">
    <source>
        <dbReference type="EMBL" id="SDT24241.1"/>
    </source>
</evidence>
<evidence type="ECO:0000256" key="19">
    <source>
        <dbReference type="HAMAP-Rule" id="MF_01165"/>
    </source>
</evidence>
<keyword evidence="12 19" id="KW-0812">Transmembrane</keyword>
<evidence type="ECO:0000256" key="1">
    <source>
        <dbReference type="ARBA" id="ARBA00004429"/>
    </source>
</evidence>
<dbReference type="GO" id="GO:0103015">
    <property type="term" value="F:4-amino-4-deoxy-L-arabinose transferase activity"/>
    <property type="evidence" value="ECO:0007669"/>
    <property type="project" value="UniProtKB-EC"/>
</dbReference>
<feature type="transmembrane region" description="Helical" evidence="19">
    <location>
        <begin position="325"/>
        <end position="347"/>
    </location>
</feature>
<keyword evidence="14 19" id="KW-1133">Transmembrane helix</keyword>
<comment type="similarity">
    <text evidence="3 19">Belongs to the glycosyltransferase 83 family.</text>
</comment>
<feature type="transmembrane region" description="Helical" evidence="19">
    <location>
        <begin position="299"/>
        <end position="319"/>
    </location>
</feature>
<dbReference type="InterPro" id="IPR050297">
    <property type="entry name" value="LipidA_mod_glycosyltrf_83"/>
</dbReference>
<keyword evidence="10 19" id="KW-0328">Glycosyltransferase</keyword>
<dbReference type="InterPro" id="IPR003342">
    <property type="entry name" value="ArnT-like_N"/>
</dbReference>
<dbReference type="GO" id="GO:0009245">
    <property type="term" value="P:lipid A biosynthetic process"/>
    <property type="evidence" value="ECO:0007669"/>
    <property type="project" value="UniProtKB-UniRule"/>
</dbReference>
<evidence type="ECO:0000256" key="7">
    <source>
        <dbReference type="ARBA" id="ARBA00022516"/>
    </source>
</evidence>
<evidence type="ECO:0000256" key="5">
    <source>
        <dbReference type="ARBA" id="ARBA00015532"/>
    </source>
</evidence>
<evidence type="ECO:0000256" key="12">
    <source>
        <dbReference type="ARBA" id="ARBA00022692"/>
    </source>
</evidence>
<feature type="transmembrane region" description="Helical" evidence="19">
    <location>
        <begin position="389"/>
        <end position="408"/>
    </location>
</feature>
<accession>A0A1H1YS49</accession>
<keyword evidence="16 19" id="KW-0472">Membrane</keyword>
<dbReference type="GO" id="GO:0000030">
    <property type="term" value="F:mannosyltransferase activity"/>
    <property type="evidence" value="ECO:0007669"/>
    <property type="project" value="InterPro"/>
</dbReference>
<evidence type="ECO:0000256" key="16">
    <source>
        <dbReference type="ARBA" id="ARBA00023136"/>
    </source>
</evidence>
<feature type="transmembrane region" description="Helical" evidence="19">
    <location>
        <begin position="415"/>
        <end position="435"/>
    </location>
</feature>
<dbReference type="PANTHER" id="PTHR33908">
    <property type="entry name" value="MANNOSYLTRANSFERASE YKCB-RELATED"/>
    <property type="match status" value="1"/>
</dbReference>
<evidence type="ECO:0000256" key="15">
    <source>
        <dbReference type="ARBA" id="ARBA00023098"/>
    </source>
</evidence>
<evidence type="ECO:0000256" key="11">
    <source>
        <dbReference type="ARBA" id="ARBA00022679"/>
    </source>
</evidence>
<evidence type="ECO:0000256" key="3">
    <source>
        <dbReference type="ARBA" id="ARBA00010814"/>
    </source>
</evidence>
<protein>
    <recommendedName>
        <fullName evidence="5 19">Undecaprenyl phosphate-alpha-4-amino-4-deoxy-L-arabinose arabinosyl transferase</fullName>
        <ecNumber evidence="4 19">2.4.2.43</ecNumber>
    </recommendedName>
    <alternativeName>
        <fullName evidence="19">4-amino-4-deoxy-L-arabinose lipid A transferase</fullName>
    </alternativeName>
    <alternativeName>
        <fullName evidence="19">Lipid IV(A) 4-amino-4-deoxy-L-arabinosyltransferase</fullName>
    </alternativeName>
    <alternativeName>
        <fullName evidence="19">Undecaprenyl phosphate-alpha-L-Ara4N transferase</fullName>
    </alternativeName>
</protein>
<evidence type="ECO:0000256" key="18">
    <source>
        <dbReference type="ARBA" id="ARBA00034054"/>
    </source>
</evidence>
<feature type="transmembrane region" description="Helical" evidence="19">
    <location>
        <begin position="20"/>
        <end position="39"/>
    </location>
</feature>
<keyword evidence="8" id="KW-0997">Cell inner membrane</keyword>
<evidence type="ECO:0000256" key="2">
    <source>
        <dbReference type="ARBA" id="ARBA00005200"/>
    </source>
</evidence>
<gene>
    <name evidence="19" type="primary">arnT</name>
    <name evidence="21" type="ORF">SAMN05216598_4597</name>
</gene>
<feature type="transmembrane region" description="Helical" evidence="19">
    <location>
        <begin position="93"/>
        <end position="112"/>
    </location>
</feature>
<dbReference type="UniPathway" id="UPA00037"/>
<dbReference type="Proteomes" id="UP000199524">
    <property type="component" value="Chromosome I"/>
</dbReference>
<dbReference type="AlphaFoldDB" id="A0A1H1YS49"/>
<name>A0A1H1YS49_9PSED</name>
<dbReference type="Pfam" id="PF02366">
    <property type="entry name" value="PMT"/>
    <property type="match status" value="1"/>
</dbReference>
<sequence length="563" mass="63045">MNAHLPFLSLAALKRWSLPILILAFGLCYLLPMMFHGLWTPDETRYAQISQEMLLSGNWTAPHFMGLRYFEKPIAGYWMIAIGQAIFGENLFGVRVASALSTGLSVLLTYLIARRLWNDPRKSFASTLLFMSFGLIAGQAGYANLDPQFTLWSNLSLVAFWFATDSQQSRHRLWSWAILGLACGMGFLTKGFLALLLPVLIALPYMIWQRRLGELLRWGPIAVVAAVAVALPWVLAVHAQEPDYWNFFFWHEHIQRFAGNNAQHAQPWWFYLPLLVVSCLPWSVLLVPTFKQAWQEKRLAGSGFLWLWFVLPLVFFSLSKGKLPTYIMPCLLPLALMMGNAVIDRVAHGEGRALRLNGILNLILGVAALVGLIVLQATSGLYANSHAEVFSLSLVFIMLMVWIIANALQVLRPVAFWAMPAVGCALLVTLLPAGMPASVVSNKMPDQFIAEHLDELRQTHRLLSNELGTAAALSWRLQRPQVDLFNTVGELKYGLGYPDAQGRQVTLETIGQWMSEARKQGSVGVVMRVKGTAEMEEIGLLPPDGKRYKKGDREIIIFPQTQP</sequence>
<feature type="transmembrane region" description="Helical" evidence="19">
    <location>
        <begin position="124"/>
        <end position="145"/>
    </location>
</feature>
<evidence type="ECO:0000259" key="20">
    <source>
        <dbReference type="Pfam" id="PF02366"/>
    </source>
</evidence>
<keyword evidence="9 19" id="KW-0441">Lipid A biosynthesis</keyword>
<dbReference type="NCBIfam" id="NF009784">
    <property type="entry name" value="PRK13279.1"/>
    <property type="match status" value="1"/>
</dbReference>
<evidence type="ECO:0000256" key="4">
    <source>
        <dbReference type="ARBA" id="ARBA00012056"/>
    </source>
</evidence>
<keyword evidence="11 19" id="KW-0808">Transferase</keyword>
<evidence type="ECO:0000256" key="10">
    <source>
        <dbReference type="ARBA" id="ARBA00022676"/>
    </source>
</evidence>
<feature type="transmembrane region" description="Helical" evidence="19">
    <location>
        <begin position="173"/>
        <end position="203"/>
    </location>
</feature>
<feature type="transmembrane region" description="Helical" evidence="19">
    <location>
        <begin position="268"/>
        <end position="287"/>
    </location>
</feature>
<dbReference type="GO" id="GO:0006493">
    <property type="term" value="P:protein O-linked glycosylation"/>
    <property type="evidence" value="ECO:0007669"/>
    <property type="project" value="InterPro"/>
</dbReference>
<evidence type="ECO:0000313" key="22">
    <source>
        <dbReference type="Proteomes" id="UP000199524"/>
    </source>
</evidence>
<dbReference type="GO" id="GO:0009103">
    <property type="term" value="P:lipopolysaccharide biosynthetic process"/>
    <property type="evidence" value="ECO:0007669"/>
    <property type="project" value="UniProtKB-KW"/>
</dbReference>
<proteinExistence type="inferred from homology"/>
<keyword evidence="6 19" id="KW-1003">Cell membrane</keyword>
<organism evidence="21 22">
    <name type="scientific">Pseudomonas asplenii</name>
    <dbReference type="NCBI Taxonomy" id="53407"/>
    <lineage>
        <taxon>Bacteria</taxon>
        <taxon>Pseudomonadati</taxon>
        <taxon>Pseudomonadota</taxon>
        <taxon>Gammaproteobacteria</taxon>
        <taxon>Pseudomonadales</taxon>
        <taxon>Pseudomonadaceae</taxon>
        <taxon>Pseudomonas</taxon>
    </lineage>
</organism>
<dbReference type="EC" id="2.4.2.43" evidence="4 19"/>
<keyword evidence="7 19" id="KW-0444">Lipid biosynthesis</keyword>
<feature type="transmembrane region" description="Helical" evidence="19">
    <location>
        <begin position="215"/>
        <end position="235"/>
    </location>
</feature>
<comment type="function">
    <text evidence="17 19">Catalyzes the transfer of the L-Ara4N moiety of the glycolipid undecaprenyl phosphate-alpha-L-Ara4N to lipid A. The modified arabinose is attached to lipid A and is required for resistance to polymyxin and cationic antimicrobial peptides.</text>
</comment>
<evidence type="ECO:0000256" key="13">
    <source>
        <dbReference type="ARBA" id="ARBA00022985"/>
    </source>
</evidence>
<evidence type="ECO:0000256" key="9">
    <source>
        <dbReference type="ARBA" id="ARBA00022556"/>
    </source>
</evidence>
<dbReference type="InterPro" id="IPR022839">
    <property type="entry name" value="ArnT"/>
</dbReference>
<dbReference type="GO" id="GO:0005886">
    <property type="term" value="C:plasma membrane"/>
    <property type="evidence" value="ECO:0007669"/>
    <property type="project" value="UniProtKB-SubCell"/>
</dbReference>
<dbReference type="GeneID" id="300209481"/>
<comment type="pathway">
    <text evidence="2 19">Lipopolysaccharide metabolism; 4-amino-4-deoxy-beta-L-arabinose-lipid A biosynthesis.</text>
</comment>
<dbReference type="PANTHER" id="PTHR33908:SF3">
    <property type="entry name" value="UNDECAPRENYL PHOSPHATE-ALPHA-4-AMINO-4-DEOXY-L-ARABINOSE ARABINOSYL TRANSFERASE"/>
    <property type="match status" value="1"/>
</dbReference>
<reference evidence="22" key="1">
    <citation type="submission" date="2016-10" db="EMBL/GenBank/DDBJ databases">
        <authorList>
            <person name="Varghese N."/>
            <person name="Submissions S."/>
        </authorList>
    </citation>
    <scope>NUCLEOTIDE SEQUENCE [LARGE SCALE GENOMIC DNA]</scope>
    <source>
        <strain evidence="22">ATCC 23835</strain>
    </source>
</reference>
<dbReference type="EMBL" id="LT629777">
    <property type="protein sequence ID" value="SDT24241.1"/>
    <property type="molecule type" value="Genomic_DNA"/>
</dbReference>
<dbReference type="RefSeq" id="WP_090209134.1">
    <property type="nucleotide sequence ID" value="NZ_LT629777.1"/>
</dbReference>
<evidence type="ECO:0000256" key="17">
    <source>
        <dbReference type="ARBA" id="ARBA00025446"/>
    </source>
</evidence>
<dbReference type="HAMAP" id="MF_01165">
    <property type="entry name" value="ArnT_transfer"/>
    <property type="match status" value="1"/>
</dbReference>
<feature type="transmembrane region" description="Helical" evidence="19">
    <location>
        <begin position="359"/>
        <end position="383"/>
    </location>
</feature>
<comment type="subcellular location">
    <subcellularLocation>
        <location evidence="1">Cell inner membrane</location>
        <topology evidence="1">Multi-pass membrane protein</topology>
    </subcellularLocation>
    <subcellularLocation>
        <location evidence="19">Cell membrane</location>
        <topology evidence="19">Multi-pass membrane protein</topology>
    </subcellularLocation>
</comment>
<evidence type="ECO:0000256" key="14">
    <source>
        <dbReference type="ARBA" id="ARBA00022989"/>
    </source>
</evidence>
<keyword evidence="13 19" id="KW-0448">Lipopolysaccharide biosynthesis</keyword>
<evidence type="ECO:0000256" key="6">
    <source>
        <dbReference type="ARBA" id="ARBA00022475"/>
    </source>
</evidence>
<dbReference type="GO" id="GO:0010041">
    <property type="term" value="P:response to iron(III) ion"/>
    <property type="evidence" value="ECO:0007669"/>
    <property type="project" value="TreeGrafter"/>
</dbReference>